<dbReference type="NCBIfam" id="TIGR00377">
    <property type="entry name" value="ant_ant_sig"/>
    <property type="match status" value="1"/>
</dbReference>
<dbReference type="PROSITE" id="PS50801">
    <property type="entry name" value="STAS"/>
    <property type="match status" value="1"/>
</dbReference>
<evidence type="ECO:0000256" key="2">
    <source>
        <dbReference type="RuleBase" id="RU003749"/>
    </source>
</evidence>
<dbReference type="InterPro" id="IPR058548">
    <property type="entry name" value="MlaB-like_STAS"/>
</dbReference>
<dbReference type="InterPro" id="IPR002645">
    <property type="entry name" value="STAS_dom"/>
</dbReference>
<dbReference type="CDD" id="cd07043">
    <property type="entry name" value="STAS_anti-anti-sigma_factors"/>
    <property type="match status" value="1"/>
</dbReference>
<dbReference type="eggNOG" id="COG1366">
    <property type="taxonomic scope" value="Bacteria"/>
</dbReference>
<dbReference type="EMBL" id="FOAZ01000038">
    <property type="protein sequence ID" value="SEM62140.1"/>
    <property type="molecule type" value="Genomic_DNA"/>
</dbReference>
<organism evidence="5 6">
    <name type="scientific">Streptacidiphilus jiangxiensis</name>
    <dbReference type="NCBI Taxonomy" id="235985"/>
    <lineage>
        <taxon>Bacteria</taxon>
        <taxon>Bacillati</taxon>
        <taxon>Actinomycetota</taxon>
        <taxon>Actinomycetes</taxon>
        <taxon>Kitasatosporales</taxon>
        <taxon>Streptomycetaceae</taxon>
        <taxon>Streptacidiphilus</taxon>
    </lineage>
</organism>
<dbReference type="SUPFAM" id="SSF52091">
    <property type="entry name" value="SpoIIaa-like"/>
    <property type="match status" value="1"/>
</dbReference>
<dbReference type="RefSeq" id="WP_236655883.1">
    <property type="nucleotide sequence ID" value="NZ_BBPN01000004.1"/>
</dbReference>
<feature type="region of interest" description="Disordered" evidence="3">
    <location>
        <begin position="1"/>
        <end position="27"/>
    </location>
</feature>
<dbReference type="Proteomes" id="UP000183015">
    <property type="component" value="Unassembled WGS sequence"/>
</dbReference>
<keyword evidence="6" id="KW-1185">Reference proteome</keyword>
<dbReference type="AlphaFoldDB" id="A0A1H7ZUL7"/>
<feature type="compositionally biased region" description="Polar residues" evidence="3">
    <location>
        <begin position="1"/>
        <end position="10"/>
    </location>
</feature>
<dbReference type="PANTHER" id="PTHR33495">
    <property type="entry name" value="ANTI-SIGMA FACTOR ANTAGONIST TM_1081-RELATED-RELATED"/>
    <property type="match status" value="1"/>
</dbReference>
<dbReference type="PANTHER" id="PTHR33495:SF2">
    <property type="entry name" value="ANTI-SIGMA FACTOR ANTAGONIST TM_1081-RELATED"/>
    <property type="match status" value="1"/>
</dbReference>
<accession>A0A1H7ZUL7</accession>
<feature type="domain" description="STAS" evidence="4">
    <location>
        <begin position="43"/>
        <end position="117"/>
    </location>
</feature>
<dbReference type="STRING" id="235985.SAMN05414137_13819"/>
<dbReference type="Gene3D" id="3.30.750.24">
    <property type="entry name" value="STAS domain"/>
    <property type="match status" value="1"/>
</dbReference>
<dbReference type="GO" id="GO:0043856">
    <property type="term" value="F:anti-sigma factor antagonist activity"/>
    <property type="evidence" value="ECO:0007669"/>
    <property type="project" value="InterPro"/>
</dbReference>
<sequence length="136" mass="14816">MSTNRITARSMTVRHRPSPQRGAARPTGTLTVERHDWYGRAEITLVGEIDMDSAPIVRHALSRCVADGVRAIEVDLTRVSFCDCSGLSALLQAYDRAAAAGVSLRLHHPRPVVARLIALVCTDAPLLSLDDMGEDR</sequence>
<protein>
    <recommendedName>
        <fullName evidence="2">Anti-sigma factor antagonist</fullName>
    </recommendedName>
</protein>
<reference evidence="6" key="1">
    <citation type="submission" date="2016-10" db="EMBL/GenBank/DDBJ databases">
        <authorList>
            <person name="Varghese N."/>
        </authorList>
    </citation>
    <scope>NUCLEOTIDE SEQUENCE [LARGE SCALE GENOMIC DNA]</scope>
    <source>
        <strain evidence="6">DSM 45096 / BCRC 16803 / CGMCC 4.1857 / CIP 109030 / JCM 12277 / KCTC 19219 / NBRC 100920 / 33214</strain>
    </source>
</reference>
<gene>
    <name evidence="5" type="ORF">SAMN05414137_13819</name>
</gene>
<name>A0A1H7ZUL7_STRJI</name>
<comment type="similarity">
    <text evidence="1 2">Belongs to the anti-sigma-factor antagonist family.</text>
</comment>
<dbReference type="InterPro" id="IPR003658">
    <property type="entry name" value="Anti-sigma_ant"/>
</dbReference>
<proteinExistence type="inferred from homology"/>
<dbReference type="InterPro" id="IPR036513">
    <property type="entry name" value="STAS_dom_sf"/>
</dbReference>
<evidence type="ECO:0000313" key="6">
    <source>
        <dbReference type="Proteomes" id="UP000183015"/>
    </source>
</evidence>
<evidence type="ECO:0000259" key="4">
    <source>
        <dbReference type="PROSITE" id="PS50801"/>
    </source>
</evidence>
<evidence type="ECO:0000256" key="3">
    <source>
        <dbReference type="SAM" id="MobiDB-lite"/>
    </source>
</evidence>
<evidence type="ECO:0000256" key="1">
    <source>
        <dbReference type="ARBA" id="ARBA00009013"/>
    </source>
</evidence>
<evidence type="ECO:0000313" key="5">
    <source>
        <dbReference type="EMBL" id="SEM62140.1"/>
    </source>
</evidence>
<dbReference type="Pfam" id="PF13466">
    <property type="entry name" value="STAS_2"/>
    <property type="match status" value="1"/>
</dbReference>